<dbReference type="Gene3D" id="3.40.50.2300">
    <property type="match status" value="1"/>
</dbReference>
<dbReference type="Pfam" id="PF25601">
    <property type="entry name" value="AAA_lid_14"/>
    <property type="match status" value="1"/>
</dbReference>
<keyword evidence="4" id="KW-0804">Transcription</keyword>
<keyword evidence="1" id="KW-0547">Nucleotide-binding</keyword>
<dbReference type="Gene3D" id="1.10.8.60">
    <property type="match status" value="1"/>
</dbReference>
<dbReference type="SUPFAM" id="SSF52172">
    <property type="entry name" value="CheY-like"/>
    <property type="match status" value="1"/>
</dbReference>
<protein>
    <submittedName>
        <fullName evidence="8">Response regulator HsfA</fullName>
    </submittedName>
</protein>
<dbReference type="GO" id="GO:0006355">
    <property type="term" value="P:regulation of DNA-templated transcription"/>
    <property type="evidence" value="ECO:0007669"/>
    <property type="project" value="InterPro"/>
</dbReference>
<dbReference type="SMART" id="SM00382">
    <property type="entry name" value="AAA"/>
    <property type="match status" value="1"/>
</dbReference>
<evidence type="ECO:0000256" key="3">
    <source>
        <dbReference type="ARBA" id="ARBA00023015"/>
    </source>
</evidence>
<dbReference type="InterPro" id="IPR011006">
    <property type="entry name" value="CheY-like_superfamily"/>
</dbReference>
<dbReference type="Pfam" id="PF00158">
    <property type="entry name" value="Sigma54_activat"/>
    <property type="match status" value="1"/>
</dbReference>
<dbReference type="InterPro" id="IPR003593">
    <property type="entry name" value="AAA+_ATPase"/>
</dbReference>
<evidence type="ECO:0000256" key="4">
    <source>
        <dbReference type="ARBA" id="ARBA00023163"/>
    </source>
</evidence>
<proteinExistence type="predicted"/>
<evidence type="ECO:0000259" key="7">
    <source>
        <dbReference type="PROSITE" id="PS50110"/>
    </source>
</evidence>
<evidence type="ECO:0000313" key="8">
    <source>
        <dbReference type="EMBL" id="ETR67487.1"/>
    </source>
</evidence>
<dbReference type="PRINTS" id="PR01590">
    <property type="entry name" value="HTHFIS"/>
</dbReference>
<dbReference type="InterPro" id="IPR027417">
    <property type="entry name" value="P-loop_NTPase"/>
</dbReference>
<dbReference type="Gene3D" id="1.10.10.60">
    <property type="entry name" value="Homeodomain-like"/>
    <property type="match status" value="1"/>
</dbReference>
<reference evidence="9" key="1">
    <citation type="submission" date="2012-11" db="EMBL/GenBank/DDBJ databases">
        <authorList>
            <person name="Lucero-Rivera Y.E."/>
            <person name="Tovar-Ramirez D."/>
        </authorList>
    </citation>
    <scope>NUCLEOTIDE SEQUENCE [LARGE SCALE GENOMIC DNA]</scope>
    <source>
        <strain evidence="9">Araruama</strain>
    </source>
</reference>
<dbReference type="PROSITE" id="PS50045">
    <property type="entry name" value="SIGMA54_INTERACT_4"/>
    <property type="match status" value="1"/>
</dbReference>
<evidence type="ECO:0000256" key="1">
    <source>
        <dbReference type="ARBA" id="ARBA00022741"/>
    </source>
</evidence>
<sequence length="512" mass="58600">MPCQACVWQRKPACRFQHGGTDSSSIPYLKQYKEQDMKTKKHPFDPILLIDNDPDNSLWEIEKTLMSAGFNHIQACHKTGSVNRCLIENTINVVLIRIHDNTNMELFRYIIKEYPNVSVVAIIDRQDIPKGERCMKQGAFDYIIRPVEHNRIINVVRHAIESHELKQVNMDLQQKLLNLPVSNHHAFSDIVTQNRKMLAIINYIESISQSSRAVMFSGEPGSGKSALSHATHKISRPQYPIFAVDVSKMDGYEFCEVVFGLSRNPFEDNEPQKGLIDQANNGSLLIKNIDQMDVISQNKLFRLINSNEYIPLGSDKKYRSNVRVLATSKKNIKSLESSGRFRKDLAFYFKHHNIHVPPLRDHSDDMSLLVDHFIEKASEQYNKKAPRPPKELAILLETYQFPGNVSELQQLIFSAVKNHKTGILSMQMFKKKIAESMNHTAKTIFPDFDDEGNSMITFSKKLPTLKQASWLLTAEAMRRTKGNQSVAAHLLGISQQALSKRLQNMDTYIYKN</sequence>
<dbReference type="GO" id="GO:0000160">
    <property type="term" value="P:phosphorelay signal transduction system"/>
    <property type="evidence" value="ECO:0007669"/>
    <property type="project" value="InterPro"/>
</dbReference>
<dbReference type="InterPro" id="IPR002197">
    <property type="entry name" value="HTH_Fis"/>
</dbReference>
<dbReference type="Gene3D" id="3.40.50.300">
    <property type="entry name" value="P-loop containing nucleotide triphosphate hydrolases"/>
    <property type="match status" value="1"/>
</dbReference>
<feature type="domain" description="Response regulatory" evidence="7">
    <location>
        <begin position="47"/>
        <end position="160"/>
    </location>
</feature>
<dbReference type="GO" id="GO:0043565">
    <property type="term" value="F:sequence-specific DNA binding"/>
    <property type="evidence" value="ECO:0007669"/>
    <property type="project" value="InterPro"/>
</dbReference>
<comment type="caution">
    <text evidence="5">Lacks conserved residue(s) required for the propagation of feature annotation.</text>
</comment>
<dbReference type="InterPro" id="IPR002078">
    <property type="entry name" value="Sigma_54_int"/>
</dbReference>
<organism evidence="8 9">
    <name type="scientific">Candidatus Magnetoglobus multicellularis str. Araruama</name>
    <dbReference type="NCBI Taxonomy" id="890399"/>
    <lineage>
        <taxon>Bacteria</taxon>
        <taxon>Pseudomonadati</taxon>
        <taxon>Thermodesulfobacteriota</taxon>
        <taxon>Desulfobacteria</taxon>
        <taxon>Desulfobacterales</taxon>
        <taxon>Desulfobacteraceae</taxon>
        <taxon>Candidatus Magnetoglobus</taxon>
    </lineage>
</organism>
<dbReference type="PANTHER" id="PTHR32071">
    <property type="entry name" value="TRANSCRIPTIONAL REGULATORY PROTEIN"/>
    <property type="match status" value="1"/>
</dbReference>
<keyword evidence="3" id="KW-0805">Transcription regulation</keyword>
<gene>
    <name evidence="8" type="ORF">OMM_05107</name>
</gene>
<dbReference type="Proteomes" id="UP000189670">
    <property type="component" value="Unassembled WGS sequence"/>
</dbReference>
<dbReference type="Pfam" id="PF02954">
    <property type="entry name" value="HTH_8"/>
    <property type="match status" value="1"/>
</dbReference>
<dbReference type="EMBL" id="ATBP01001356">
    <property type="protein sequence ID" value="ETR67487.1"/>
    <property type="molecule type" value="Genomic_DNA"/>
</dbReference>
<dbReference type="PANTHER" id="PTHR32071:SF13">
    <property type="entry name" value="RESPONSE REGULATOR HSFA"/>
    <property type="match status" value="1"/>
</dbReference>
<dbReference type="InterPro" id="IPR001789">
    <property type="entry name" value="Sig_transdc_resp-reg_receiver"/>
</dbReference>
<evidence type="ECO:0000313" key="9">
    <source>
        <dbReference type="Proteomes" id="UP000189670"/>
    </source>
</evidence>
<dbReference type="CDD" id="cd00009">
    <property type="entry name" value="AAA"/>
    <property type="match status" value="1"/>
</dbReference>
<dbReference type="GO" id="GO:0005524">
    <property type="term" value="F:ATP binding"/>
    <property type="evidence" value="ECO:0007669"/>
    <property type="project" value="UniProtKB-KW"/>
</dbReference>
<comment type="caution">
    <text evidence="8">The sequence shown here is derived from an EMBL/GenBank/DDBJ whole genome shotgun (WGS) entry which is preliminary data.</text>
</comment>
<dbReference type="InterPro" id="IPR058031">
    <property type="entry name" value="AAA_lid_NorR"/>
</dbReference>
<dbReference type="SUPFAM" id="SSF52540">
    <property type="entry name" value="P-loop containing nucleoside triphosphate hydrolases"/>
    <property type="match status" value="1"/>
</dbReference>
<evidence type="ECO:0000256" key="2">
    <source>
        <dbReference type="ARBA" id="ARBA00022840"/>
    </source>
</evidence>
<keyword evidence="2" id="KW-0067">ATP-binding</keyword>
<name>A0A1V1NY12_9BACT</name>
<feature type="domain" description="Sigma-54 factor interaction" evidence="6">
    <location>
        <begin position="190"/>
        <end position="417"/>
    </location>
</feature>
<evidence type="ECO:0000259" key="6">
    <source>
        <dbReference type="PROSITE" id="PS50045"/>
    </source>
</evidence>
<dbReference type="PROSITE" id="PS50110">
    <property type="entry name" value="RESPONSE_REGULATORY"/>
    <property type="match status" value="1"/>
</dbReference>
<accession>A0A1V1NY12</accession>
<evidence type="ECO:0000256" key="5">
    <source>
        <dbReference type="PROSITE-ProRule" id="PRU00169"/>
    </source>
</evidence>
<dbReference type="AlphaFoldDB" id="A0A1V1NY12"/>